<dbReference type="Proteomes" id="UP001596084">
    <property type="component" value="Unassembled WGS sequence"/>
</dbReference>
<evidence type="ECO:0000256" key="7">
    <source>
        <dbReference type="ARBA" id="ARBA00023136"/>
    </source>
</evidence>
<dbReference type="InterPro" id="IPR038770">
    <property type="entry name" value="Na+/solute_symporter_sf"/>
</dbReference>
<keyword evidence="4" id="KW-1003">Cell membrane</keyword>
<evidence type="ECO:0000313" key="10">
    <source>
        <dbReference type="Proteomes" id="UP001596084"/>
    </source>
</evidence>
<evidence type="ECO:0000256" key="3">
    <source>
        <dbReference type="ARBA" id="ARBA00022448"/>
    </source>
</evidence>
<dbReference type="PANTHER" id="PTHR36838">
    <property type="entry name" value="AUXIN EFFLUX CARRIER FAMILY PROTEIN"/>
    <property type="match status" value="1"/>
</dbReference>
<feature type="transmembrane region" description="Helical" evidence="8">
    <location>
        <begin position="192"/>
        <end position="213"/>
    </location>
</feature>
<comment type="subcellular location">
    <subcellularLocation>
        <location evidence="1">Cell membrane</location>
        <topology evidence="1">Multi-pass membrane protein</topology>
    </subcellularLocation>
</comment>
<feature type="transmembrane region" description="Helical" evidence="8">
    <location>
        <begin position="165"/>
        <end position="185"/>
    </location>
</feature>
<feature type="transmembrane region" description="Helical" evidence="8">
    <location>
        <begin position="125"/>
        <end position="145"/>
    </location>
</feature>
<evidence type="ECO:0000313" key="9">
    <source>
        <dbReference type="EMBL" id="MFC5519360.1"/>
    </source>
</evidence>
<gene>
    <name evidence="9" type="ORF">ACFPP7_00310</name>
</gene>
<dbReference type="EMBL" id="JBHSMX010000003">
    <property type="protein sequence ID" value="MFC5519360.1"/>
    <property type="molecule type" value="Genomic_DNA"/>
</dbReference>
<evidence type="ECO:0000256" key="5">
    <source>
        <dbReference type="ARBA" id="ARBA00022692"/>
    </source>
</evidence>
<feature type="transmembrane region" description="Helical" evidence="8">
    <location>
        <begin position="58"/>
        <end position="82"/>
    </location>
</feature>
<evidence type="ECO:0000256" key="8">
    <source>
        <dbReference type="SAM" id="Phobius"/>
    </source>
</evidence>
<keyword evidence="3" id="KW-0813">Transport</keyword>
<name>A0ABW0Q3P1_9BURK</name>
<evidence type="ECO:0000256" key="2">
    <source>
        <dbReference type="ARBA" id="ARBA00010145"/>
    </source>
</evidence>
<keyword evidence="5 8" id="KW-0812">Transmembrane</keyword>
<dbReference type="Pfam" id="PF03547">
    <property type="entry name" value="Mem_trans"/>
    <property type="match status" value="1"/>
</dbReference>
<accession>A0ABW0Q3P1</accession>
<dbReference type="InterPro" id="IPR004776">
    <property type="entry name" value="Mem_transp_PIN-like"/>
</dbReference>
<feature type="transmembrane region" description="Helical" evidence="8">
    <location>
        <begin position="251"/>
        <end position="271"/>
    </location>
</feature>
<feature type="transmembrane region" description="Helical" evidence="8">
    <location>
        <begin position="37"/>
        <end position="52"/>
    </location>
</feature>
<keyword evidence="10" id="KW-1185">Reference proteome</keyword>
<feature type="transmembrane region" description="Helical" evidence="8">
    <location>
        <begin position="6"/>
        <end position="25"/>
    </location>
</feature>
<keyword evidence="6 8" id="KW-1133">Transmembrane helix</keyword>
<protein>
    <submittedName>
        <fullName evidence="9">AEC family transporter</fullName>
    </submittedName>
</protein>
<dbReference type="Gene3D" id="1.20.1530.20">
    <property type="match status" value="1"/>
</dbReference>
<sequence length="301" mass="31930">MNYAQLLFPDFSLILCGYLVCRYTALNRTVWEQVESLVYYLLFPVLLFHSIVKSPLDLLAASSLISAGLLMGLAGIAMAYSLPHLPWLGRHIDPREHAASAQVSFRFNSFIGLALADRLAGSEGLLLIAVLIGVCVPLFNVAAVWPMARHAQRGFLRELVRNPLILATATGLAANLLGFTLPVWLEPTVTRIGAASLALGLMAAGAGMQFGHLSQAKTLAVAVLSIRHLLLPLVAFGLAKTFGLSSAQATILLAFSALPTASSAYVLAARMGYNGGYVAGLVTLSTMLGVVSLPFALGVLR</sequence>
<feature type="transmembrane region" description="Helical" evidence="8">
    <location>
        <begin position="277"/>
        <end position="300"/>
    </location>
</feature>
<proteinExistence type="inferred from homology"/>
<comment type="similarity">
    <text evidence="2">Belongs to the auxin efflux carrier (TC 2.A.69) family.</text>
</comment>
<comment type="caution">
    <text evidence="9">The sequence shown here is derived from an EMBL/GenBank/DDBJ whole genome shotgun (WGS) entry which is preliminary data.</text>
</comment>
<feature type="transmembrane region" description="Helical" evidence="8">
    <location>
        <begin position="219"/>
        <end position="239"/>
    </location>
</feature>
<reference evidence="10" key="1">
    <citation type="journal article" date="2019" name="Int. J. Syst. Evol. Microbiol.">
        <title>The Global Catalogue of Microorganisms (GCM) 10K type strain sequencing project: providing services to taxonomists for standard genome sequencing and annotation.</title>
        <authorList>
            <consortium name="The Broad Institute Genomics Platform"/>
            <consortium name="The Broad Institute Genome Sequencing Center for Infectious Disease"/>
            <person name="Wu L."/>
            <person name="Ma J."/>
        </authorList>
    </citation>
    <scope>NUCLEOTIDE SEQUENCE [LARGE SCALE GENOMIC DNA]</scope>
    <source>
        <strain evidence="10">CGMCC 4.7277</strain>
    </source>
</reference>
<keyword evidence="7 8" id="KW-0472">Membrane</keyword>
<dbReference type="RefSeq" id="WP_068831615.1">
    <property type="nucleotide sequence ID" value="NZ_JBHSMX010000003.1"/>
</dbReference>
<organism evidence="9 10">
    <name type="scientific">Polaromonas jejuensis</name>
    <dbReference type="NCBI Taxonomy" id="457502"/>
    <lineage>
        <taxon>Bacteria</taxon>
        <taxon>Pseudomonadati</taxon>
        <taxon>Pseudomonadota</taxon>
        <taxon>Betaproteobacteria</taxon>
        <taxon>Burkholderiales</taxon>
        <taxon>Comamonadaceae</taxon>
        <taxon>Polaromonas</taxon>
    </lineage>
</organism>
<evidence type="ECO:0000256" key="1">
    <source>
        <dbReference type="ARBA" id="ARBA00004651"/>
    </source>
</evidence>
<evidence type="ECO:0000256" key="4">
    <source>
        <dbReference type="ARBA" id="ARBA00022475"/>
    </source>
</evidence>
<dbReference type="PANTHER" id="PTHR36838:SF4">
    <property type="entry name" value="AUXIN EFFLUX CARRIER FAMILY PROTEIN"/>
    <property type="match status" value="1"/>
</dbReference>
<evidence type="ECO:0000256" key="6">
    <source>
        <dbReference type="ARBA" id="ARBA00022989"/>
    </source>
</evidence>